<proteinExistence type="predicted"/>
<comment type="caution">
    <text evidence="1">The sequence shown here is derived from an EMBL/GenBank/DDBJ whole genome shotgun (WGS) entry which is preliminary data.</text>
</comment>
<accession>A0AAW1SSW1</accession>
<evidence type="ECO:0000313" key="1">
    <source>
        <dbReference type="EMBL" id="KAK9858383.1"/>
    </source>
</evidence>
<sequence>MSAAVTPMAWPSRDGAGKPVQVVKPRLLFSTLSHFQGSLGPINNLGNDLLLMLDFTSLAEARSQEWNGME</sequence>
<dbReference type="EMBL" id="JALJOV010000934">
    <property type="protein sequence ID" value="KAK9858383.1"/>
    <property type="molecule type" value="Genomic_DNA"/>
</dbReference>
<name>A0AAW1SSW1_9CHLO</name>
<organism evidence="1 2">
    <name type="scientific">Apatococcus fuscideae</name>
    <dbReference type="NCBI Taxonomy" id="2026836"/>
    <lineage>
        <taxon>Eukaryota</taxon>
        <taxon>Viridiplantae</taxon>
        <taxon>Chlorophyta</taxon>
        <taxon>core chlorophytes</taxon>
        <taxon>Trebouxiophyceae</taxon>
        <taxon>Chlorellales</taxon>
        <taxon>Chlorellaceae</taxon>
        <taxon>Apatococcus</taxon>
    </lineage>
</organism>
<protein>
    <submittedName>
        <fullName evidence="1">Uncharacterized protein</fullName>
    </submittedName>
</protein>
<dbReference type="Proteomes" id="UP001485043">
    <property type="component" value="Unassembled WGS sequence"/>
</dbReference>
<evidence type="ECO:0000313" key="2">
    <source>
        <dbReference type="Proteomes" id="UP001485043"/>
    </source>
</evidence>
<gene>
    <name evidence="1" type="ORF">WJX84_009422</name>
</gene>
<reference evidence="1 2" key="1">
    <citation type="journal article" date="2024" name="Nat. Commun.">
        <title>Phylogenomics reveals the evolutionary origins of lichenization in chlorophyte algae.</title>
        <authorList>
            <person name="Puginier C."/>
            <person name="Libourel C."/>
            <person name="Otte J."/>
            <person name="Skaloud P."/>
            <person name="Haon M."/>
            <person name="Grisel S."/>
            <person name="Petersen M."/>
            <person name="Berrin J.G."/>
            <person name="Delaux P.M."/>
            <person name="Dal Grande F."/>
            <person name="Keller J."/>
        </authorList>
    </citation>
    <scope>NUCLEOTIDE SEQUENCE [LARGE SCALE GENOMIC DNA]</scope>
    <source>
        <strain evidence="1 2">SAG 2523</strain>
    </source>
</reference>
<keyword evidence="2" id="KW-1185">Reference proteome</keyword>
<dbReference type="AlphaFoldDB" id="A0AAW1SSW1"/>